<reference evidence="4" key="2">
    <citation type="submission" date="2025-08" db="UniProtKB">
        <authorList>
            <consortium name="RefSeq"/>
        </authorList>
    </citation>
    <scope>IDENTIFICATION</scope>
    <source>
        <tissue evidence="4">Leaf</tissue>
    </source>
</reference>
<evidence type="ECO:0000259" key="2">
    <source>
        <dbReference type="Pfam" id="PF16719"/>
    </source>
</evidence>
<keyword evidence="3" id="KW-1185">Reference proteome</keyword>
<dbReference type="RefSeq" id="XP_021848272.1">
    <property type="nucleotide sequence ID" value="XM_021992580.2"/>
</dbReference>
<feature type="domain" description="SAWADEE" evidence="2">
    <location>
        <begin position="29"/>
        <end position="168"/>
    </location>
</feature>
<dbReference type="Pfam" id="PF16719">
    <property type="entry name" value="SAWADEE"/>
    <property type="match status" value="1"/>
</dbReference>
<sequence length="456" mass="51237">MGVKKRKTPAPKNLNTTPAGETPPVGPGVEFRNDEDDAWYNVQLVLNNESLLVKFIEFPDDHDLVFHTANFTTADEISNFRRRFRPLCVQFEASDCSTVKLGMRVCALMASAICRDDRRFYDAIVEAVNREEHTIVDETENCSCTVILSWLHGPKVGTLTQARVEDLCPIQSHRQLDPRVACFLELVKWKHLIAEDITCKGESPTFFKHKPWNAIQMSEGGRQMGSVVPCEEGNIGYEKNEDVDLGGGGDHAKARGNGNYLYSLDKLLEDVCGIDFAEKDKTGTEIAETDKAETKIADSARFFIVVENLERDVSRSTIVDFVLEATGLKIEAFVFLSLSAEPYTRGALVVDRVEDLERLCEFLVKPEQMITSSKGRPWIVLDSSATESVRPSFWCLEPDLKDERQQSAGDGLRVVHLGSEEYSKAEKLRDLYLGFTDHQQKLFKSLALEEQSILDA</sequence>
<evidence type="ECO:0000313" key="4">
    <source>
        <dbReference type="RefSeq" id="XP_021848272.1"/>
    </source>
</evidence>
<dbReference type="OrthoDB" id="1866990at2759"/>
<evidence type="ECO:0000256" key="1">
    <source>
        <dbReference type="SAM" id="MobiDB-lite"/>
    </source>
</evidence>
<accession>A0A9R0IFM2</accession>
<name>A0A9R0IFM2_SPIOL</name>
<dbReference type="PANTHER" id="PTHR36384">
    <property type="entry name" value="SAWADEE PROTEIN"/>
    <property type="match status" value="1"/>
</dbReference>
<dbReference type="Proteomes" id="UP000813463">
    <property type="component" value="Chromosome 2"/>
</dbReference>
<proteinExistence type="predicted"/>
<reference evidence="3" key="1">
    <citation type="journal article" date="2021" name="Nat. Commun.">
        <title>Genomic analyses provide insights into spinach domestication and the genetic basis of agronomic traits.</title>
        <authorList>
            <person name="Cai X."/>
            <person name="Sun X."/>
            <person name="Xu C."/>
            <person name="Sun H."/>
            <person name="Wang X."/>
            <person name="Ge C."/>
            <person name="Zhang Z."/>
            <person name="Wang Q."/>
            <person name="Fei Z."/>
            <person name="Jiao C."/>
            <person name="Wang Q."/>
        </authorList>
    </citation>
    <scope>NUCLEOTIDE SEQUENCE [LARGE SCALE GENOMIC DNA]</scope>
    <source>
        <strain evidence="3">cv. Varoflay</strain>
    </source>
</reference>
<dbReference type="PANTHER" id="PTHR36384:SF1">
    <property type="entry name" value="SAWADEE PROTEIN"/>
    <property type="match status" value="1"/>
</dbReference>
<evidence type="ECO:0000313" key="3">
    <source>
        <dbReference type="Proteomes" id="UP000813463"/>
    </source>
</evidence>
<organism evidence="3 4">
    <name type="scientific">Spinacia oleracea</name>
    <name type="common">Spinach</name>
    <dbReference type="NCBI Taxonomy" id="3562"/>
    <lineage>
        <taxon>Eukaryota</taxon>
        <taxon>Viridiplantae</taxon>
        <taxon>Streptophyta</taxon>
        <taxon>Embryophyta</taxon>
        <taxon>Tracheophyta</taxon>
        <taxon>Spermatophyta</taxon>
        <taxon>Magnoliopsida</taxon>
        <taxon>eudicotyledons</taxon>
        <taxon>Gunneridae</taxon>
        <taxon>Pentapetalae</taxon>
        <taxon>Caryophyllales</taxon>
        <taxon>Chenopodiaceae</taxon>
        <taxon>Chenopodioideae</taxon>
        <taxon>Anserineae</taxon>
        <taxon>Spinacia</taxon>
    </lineage>
</organism>
<dbReference type="InterPro" id="IPR032001">
    <property type="entry name" value="SAWADEE_dom"/>
</dbReference>
<dbReference type="GeneID" id="110787944"/>
<protein>
    <submittedName>
        <fullName evidence="4">Uncharacterized protein isoform X1</fullName>
    </submittedName>
</protein>
<dbReference type="Gene3D" id="2.30.30.140">
    <property type="match status" value="1"/>
</dbReference>
<dbReference type="GO" id="GO:0003682">
    <property type="term" value="F:chromatin binding"/>
    <property type="evidence" value="ECO:0007669"/>
    <property type="project" value="InterPro"/>
</dbReference>
<feature type="region of interest" description="Disordered" evidence="1">
    <location>
        <begin position="1"/>
        <end position="28"/>
    </location>
</feature>
<gene>
    <name evidence="4" type="primary">LOC110787944</name>
</gene>
<dbReference type="AlphaFoldDB" id="A0A9R0IFM2"/>
<dbReference type="KEGG" id="soe:110787944"/>